<dbReference type="Gene3D" id="1.20.1250.20">
    <property type="entry name" value="MFS general substrate transporter like domains"/>
    <property type="match status" value="2"/>
</dbReference>
<feature type="transmembrane region" description="Helical" evidence="4">
    <location>
        <begin position="101"/>
        <end position="120"/>
    </location>
</feature>
<feature type="transmembrane region" description="Helical" evidence="4">
    <location>
        <begin position="277"/>
        <end position="295"/>
    </location>
</feature>
<dbReference type="AlphaFoldDB" id="A0A142EQE3"/>
<dbReference type="InterPro" id="IPR011701">
    <property type="entry name" value="MFS"/>
</dbReference>
<feature type="transmembrane region" description="Helical" evidence="4">
    <location>
        <begin position="249"/>
        <end position="270"/>
    </location>
</feature>
<protein>
    <submittedName>
        <fullName evidence="6">MFS transporter</fullName>
    </submittedName>
</protein>
<keyword evidence="1 4" id="KW-0812">Transmembrane</keyword>
<gene>
    <name evidence="6" type="ORF">AO498_12950</name>
</gene>
<keyword evidence="2 4" id="KW-1133">Transmembrane helix</keyword>
<organism evidence="6 7">
    <name type="scientific">Algoriphagus sanaruensis</name>
    <dbReference type="NCBI Taxonomy" id="1727163"/>
    <lineage>
        <taxon>Bacteria</taxon>
        <taxon>Pseudomonadati</taxon>
        <taxon>Bacteroidota</taxon>
        <taxon>Cytophagia</taxon>
        <taxon>Cytophagales</taxon>
        <taxon>Cyclobacteriaceae</taxon>
        <taxon>Algoriphagus</taxon>
    </lineage>
</organism>
<dbReference type="RefSeq" id="WP_067548399.1">
    <property type="nucleotide sequence ID" value="NZ_CP012836.1"/>
</dbReference>
<evidence type="ECO:0000256" key="1">
    <source>
        <dbReference type="ARBA" id="ARBA00022692"/>
    </source>
</evidence>
<dbReference type="PANTHER" id="PTHR23521">
    <property type="entry name" value="TRANSPORTER MFS SUPERFAMILY"/>
    <property type="match status" value="1"/>
</dbReference>
<feature type="transmembrane region" description="Helical" evidence="4">
    <location>
        <begin position="224"/>
        <end position="243"/>
    </location>
</feature>
<dbReference type="PATRIC" id="fig|1727163.4.peg.2705"/>
<reference evidence="6 7" key="2">
    <citation type="journal article" date="2016" name="Genome Announc.">
        <title>Complete Genome Sequence of Algoriphagus sp. Strain M8-2, Isolated from a Brackish Lake.</title>
        <authorList>
            <person name="Muraguchi Y."/>
            <person name="Kushimoto K."/>
            <person name="Ohtsubo Y."/>
            <person name="Suzuki T."/>
            <person name="Dohra H."/>
            <person name="Kimbara K."/>
            <person name="Shintani M."/>
        </authorList>
    </citation>
    <scope>NUCLEOTIDE SEQUENCE [LARGE SCALE GENOMIC DNA]</scope>
    <source>
        <strain evidence="6 7">M8-2</strain>
    </source>
</reference>
<feature type="transmembrane region" description="Helical" evidence="4">
    <location>
        <begin position="132"/>
        <end position="153"/>
    </location>
</feature>
<dbReference type="GO" id="GO:0022857">
    <property type="term" value="F:transmembrane transporter activity"/>
    <property type="evidence" value="ECO:0007669"/>
    <property type="project" value="InterPro"/>
</dbReference>
<dbReference type="SUPFAM" id="SSF103473">
    <property type="entry name" value="MFS general substrate transporter"/>
    <property type="match status" value="1"/>
</dbReference>
<dbReference type="Pfam" id="PF07690">
    <property type="entry name" value="MFS_1"/>
    <property type="match status" value="1"/>
</dbReference>
<sequence length="396" mass="42654">MPKQIPPRSALILIVIAQFLGTSLWFAGNAAASEWEILLDRSGTAPTLTLVVQLGFIFGTFLYALGSIADRFSPSKVFLISCILAASFNFSIILLPTSFSTILFCRFWVGFFLAGIYPVGMKIAADYFEKGLGSALGFLVGALVLGTGFPFLLKGLGWEISWKTILWSTSTLAILGGLAIGFLVPDGPYRKKSPKLDFGLIPKFTKNTALKGAAGGYFGHMWELYTFWAFLPALIFGLTQGTLSTENQSLWTFWIISAGGVSCALGGILAQKIGSQQVAIGSLILSGLCGLLLLVLPDISAFIIFTFLLLWGISVTADSPQFSTLVAQSVPAEQRGTALTLVNSVGFGITVISILVTRELALLLEPKVYLGFLFLGPTVGVFLFKYFRGKDSSERK</sequence>
<feature type="transmembrane region" description="Helical" evidence="4">
    <location>
        <begin position="368"/>
        <end position="387"/>
    </location>
</feature>
<dbReference type="OrthoDB" id="9781976at2"/>
<dbReference type="GO" id="GO:0005886">
    <property type="term" value="C:plasma membrane"/>
    <property type="evidence" value="ECO:0007669"/>
    <property type="project" value="TreeGrafter"/>
</dbReference>
<feature type="domain" description="Major facilitator superfamily (MFS) profile" evidence="5">
    <location>
        <begin position="1"/>
        <end position="394"/>
    </location>
</feature>
<feature type="transmembrane region" description="Helical" evidence="4">
    <location>
        <begin position="77"/>
        <end position="95"/>
    </location>
</feature>
<feature type="transmembrane region" description="Helical" evidence="4">
    <location>
        <begin position="48"/>
        <end position="65"/>
    </location>
</feature>
<dbReference type="Proteomes" id="UP000073816">
    <property type="component" value="Chromosome"/>
</dbReference>
<proteinExistence type="predicted"/>
<dbReference type="EMBL" id="CP012836">
    <property type="protein sequence ID" value="AMQ57348.1"/>
    <property type="molecule type" value="Genomic_DNA"/>
</dbReference>
<name>A0A142EQE3_9BACT</name>
<evidence type="ECO:0000256" key="4">
    <source>
        <dbReference type="SAM" id="Phobius"/>
    </source>
</evidence>
<feature type="transmembrane region" description="Helical" evidence="4">
    <location>
        <begin position="338"/>
        <end position="356"/>
    </location>
</feature>
<evidence type="ECO:0000313" key="7">
    <source>
        <dbReference type="Proteomes" id="UP000073816"/>
    </source>
</evidence>
<dbReference type="PROSITE" id="PS50850">
    <property type="entry name" value="MFS"/>
    <property type="match status" value="1"/>
</dbReference>
<feature type="transmembrane region" description="Helical" evidence="4">
    <location>
        <begin position="165"/>
        <end position="185"/>
    </location>
</feature>
<accession>A0A142EQE3</accession>
<reference evidence="7" key="1">
    <citation type="submission" date="2015-09" db="EMBL/GenBank/DDBJ databases">
        <title>Complete sequence of Algoriphagus sp. M8-2.</title>
        <authorList>
            <person name="Shintani M."/>
        </authorList>
    </citation>
    <scope>NUCLEOTIDE SEQUENCE [LARGE SCALE GENOMIC DNA]</scope>
    <source>
        <strain evidence="7">M8-2</strain>
    </source>
</reference>
<dbReference type="PANTHER" id="PTHR23521:SF3">
    <property type="entry name" value="MFS TRANSPORTER"/>
    <property type="match status" value="1"/>
</dbReference>
<evidence type="ECO:0000256" key="3">
    <source>
        <dbReference type="ARBA" id="ARBA00023136"/>
    </source>
</evidence>
<keyword evidence="7" id="KW-1185">Reference proteome</keyword>
<evidence type="ECO:0000259" key="5">
    <source>
        <dbReference type="PROSITE" id="PS50850"/>
    </source>
</evidence>
<dbReference type="KEGG" id="alm:AO498_12950"/>
<evidence type="ECO:0000313" key="6">
    <source>
        <dbReference type="EMBL" id="AMQ57348.1"/>
    </source>
</evidence>
<dbReference type="STRING" id="1727163.AO498_12950"/>
<dbReference type="InterPro" id="IPR020846">
    <property type="entry name" value="MFS_dom"/>
</dbReference>
<evidence type="ECO:0000256" key="2">
    <source>
        <dbReference type="ARBA" id="ARBA00022989"/>
    </source>
</evidence>
<keyword evidence="3 4" id="KW-0472">Membrane</keyword>
<dbReference type="InterPro" id="IPR036259">
    <property type="entry name" value="MFS_trans_sf"/>
</dbReference>